<organism evidence="1 2">
    <name type="scientific">Lactuca sativa</name>
    <name type="common">Garden lettuce</name>
    <dbReference type="NCBI Taxonomy" id="4236"/>
    <lineage>
        <taxon>Eukaryota</taxon>
        <taxon>Viridiplantae</taxon>
        <taxon>Streptophyta</taxon>
        <taxon>Embryophyta</taxon>
        <taxon>Tracheophyta</taxon>
        <taxon>Spermatophyta</taxon>
        <taxon>Magnoliopsida</taxon>
        <taxon>eudicotyledons</taxon>
        <taxon>Gunneridae</taxon>
        <taxon>Pentapetalae</taxon>
        <taxon>asterids</taxon>
        <taxon>campanulids</taxon>
        <taxon>Asterales</taxon>
        <taxon>Asteraceae</taxon>
        <taxon>Cichorioideae</taxon>
        <taxon>Cichorieae</taxon>
        <taxon>Lactucinae</taxon>
        <taxon>Lactuca</taxon>
    </lineage>
</organism>
<dbReference type="Proteomes" id="UP000235145">
    <property type="component" value="Unassembled WGS sequence"/>
</dbReference>
<gene>
    <name evidence="1" type="ORF">LSAT_V11C800434770</name>
</gene>
<evidence type="ECO:0000313" key="1">
    <source>
        <dbReference type="EMBL" id="KAJ0191438.1"/>
    </source>
</evidence>
<comment type="caution">
    <text evidence="1">The sequence shown here is derived from an EMBL/GenBank/DDBJ whole genome shotgun (WGS) entry which is preliminary data.</text>
</comment>
<reference evidence="1 2" key="1">
    <citation type="journal article" date="2017" name="Nat. Commun.">
        <title>Genome assembly with in vitro proximity ligation data and whole-genome triplication in lettuce.</title>
        <authorList>
            <person name="Reyes-Chin-Wo S."/>
            <person name="Wang Z."/>
            <person name="Yang X."/>
            <person name="Kozik A."/>
            <person name="Arikit S."/>
            <person name="Song C."/>
            <person name="Xia L."/>
            <person name="Froenicke L."/>
            <person name="Lavelle D.O."/>
            <person name="Truco M.J."/>
            <person name="Xia R."/>
            <person name="Zhu S."/>
            <person name="Xu C."/>
            <person name="Xu H."/>
            <person name="Xu X."/>
            <person name="Cox K."/>
            <person name="Korf I."/>
            <person name="Meyers B.C."/>
            <person name="Michelmore R.W."/>
        </authorList>
    </citation>
    <scope>NUCLEOTIDE SEQUENCE [LARGE SCALE GENOMIC DNA]</scope>
    <source>
        <strain evidence="2">cv. Salinas</strain>
        <tissue evidence="1">Seedlings</tissue>
    </source>
</reference>
<protein>
    <submittedName>
        <fullName evidence="1">Uncharacterized protein</fullName>
    </submittedName>
</protein>
<dbReference type="EMBL" id="NBSK02000008">
    <property type="protein sequence ID" value="KAJ0191438.1"/>
    <property type="molecule type" value="Genomic_DNA"/>
</dbReference>
<name>A0A9R1UR61_LACSA</name>
<keyword evidence="2" id="KW-1185">Reference proteome</keyword>
<accession>A0A9R1UR61</accession>
<sequence length="88" mass="10217">MDSFLDMKEGRSNPTMYSIIPMRKWRKGSHCRILTRLNSEKGIMYVYVDDSMDAISEIPILLEWNHEYQLCWNGITNSNSVGITEVDA</sequence>
<proteinExistence type="predicted"/>
<evidence type="ECO:0000313" key="2">
    <source>
        <dbReference type="Proteomes" id="UP000235145"/>
    </source>
</evidence>
<dbReference type="AlphaFoldDB" id="A0A9R1UR61"/>